<dbReference type="Proteomes" id="UP000198402">
    <property type="component" value="Unassembled WGS sequence"/>
</dbReference>
<dbReference type="Gene3D" id="2.60.300.12">
    <property type="entry name" value="HesB-like domain"/>
    <property type="match status" value="1"/>
</dbReference>
<evidence type="ECO:0000313" key="3">
    <source>
        <dbReference type="Proteomes" id="UP000198402"/>
    </source>
</evidence>
<accession>A0A1Z5IFV2</accession>
<comment type="caution">
    <text evidence="2">The sequence shown here is derived from an EMBL/GenBank/DDBJ whole genome shotgun (WGS) entry which is preliminary data.</text>
</comment>
<dbReference type="OrthoDB" id="2187371at2"/>
<sequence length="131" mass="14112">MNEITITPAVVDLLKHKQLLSKTLLLITDDAGGKYSLQGGACSIGTKFTIVVLDQPDAEYHVALKNNAGLSLYTSDYDVYFLGQGLKLDYQKAMLSLTNNGQLLDNNVQIADGKAILAAFKQGIFVNSGNC</sequence>
<proteinExistence type="predicted"/>
<gene>
    <name evidence="2" type="ORF">IWT126_00554</name>
</gene>
<dbReference type="STRING" id="1302250.GCA_001313225_03247"/>
<dbReference type="AlphaFoldDB" id="A0A1Z5IFV2"/>
<evidence type="ECO:0000259" key="1">
    <source>
        <dbReference type="Pfam" id="PF01521"/>
    </source>
</evidence>
<name>A0A1Z5IFV2_9LACO</name>
<dbReference type="RefSeq" id="WP_054656325.1">
    <property type="nucleotide sequence ID" value="NZ_BBFL01000019.1"/>
</dbReference>
<reference evidence="2 3" key="1">
    <citation type="submission" date="2015-11" db="EMBL/GenBank/DDBJ databases">
        <title>Draft genome sequences of new species of the genus Lactobacillus isolated from orchardgrass silage.</title>
        <authorList>
            <person name="Tohno M."/>
            <person name="Tanizawa Y."/>
            <person name="Arita M."/>
        </authorList>
    </citation>
    <scope>NUCLEOTIDE SEQUENCE [LARGE SCALE GENOMIC DNA]</scope>
    <source>
        <strain evidence="2 3">IWT126</strain>
    </source>
</reference>
<feature type="domain" description="Core" evidence="1">
    <location>
        <begin position="3"/>
        <end position="111"/>
    </location>
</feature>
<dbReference type="EMBL" id="BCMG01000002">
    <property type="protein sequence ID" value="GAX00539.1"/>
    <property type="molecule type" value="Genomic_DNA"/>
</dbReference>
<keyword evidence="3" id="KW-1185">Reference proteome</keyword>
<dbReference type="InterPro" id="IPR035903">
    <property type="entry name" value="HesB-like_dom_sf"/>
</dbReference>
<protein>
    <submittedName>
        <fullName evidence="2">Fe-S cluster biosynthesis protein</fullName>
    </submittedName>
</protein>
<dbReference type="InterPro" id="IPR000361">
    <property type="entry name" value="ATAP_core_dom"/>
</dbReference>
<evidence type="ECO:0000313" key="2">
    <source>
        <dbReference type="EMBL" id="GAX00539.1"/>
    </source>
</evidence>
<dbReference type="SUPFAM" id="SSF89360">
    <property type="entry name" value="HesB-like domain"/>
    <property type="match status" value="1"/>
</dbReference>
<organism evidence="2 3">
    <name type="scientific">Secundilactobacillus silagei JCM 19001</name>
    <dbReference type="NCBI Taxonomy" id="1302250"/>
    <lineage>
        <taxon>Bacteria</taxon>
        <taxon>Bacillati</taxon>
        <taxon>Bacillota</taxon>
        <taxon>Bacilli</taxon>
        <taxon>Lactobacillales</taxon>
        <taxon>Lactobacillaceae</taxon>
        <taxon>Secundilactobacillus</taxon>
    </lineage>
</organism>
<dbReference type="Pfam" id="PF01521">
    <property type="entry name" value="Fe-S_biosyn"/>
    <property type="match status" value="1"/>
</dbReference>